<dbReference type="EMBL" id="ARXU01000004">
    <property type="protein sequence ID" value="KGD61409.1"/>
    <property type="molecule type" value="Genomic_DNA"/>
</dbReference>
<evidence type="ECO:0000313" key="2">
    <source>
        <dbReference type="EMBL" id="KGD61409.1"/>
    </source>
</evidence>
<dbReference type="Proteomes" id="UP000029443">
    <property type="component" value="Unassembled WGS sequence"/>
</dbReference>
<organism evidence="2 3">
    <name type="scientific">Alcanivorax jadensis T9</name>
    <dbReference type="NCBI Taxonomy" id="1177181"/>
    <lineage>
        <taxon>Bacteria</taxon>
        <taxon>Pseudomonadati</taxon>
        <taxon>Pseudomonadota</taxon>
        <taxon>Gammaproteobacteria</taxon>
        <taxon>Oceanospirillales</taxon>
        <taxon>Alcanivoracaceae</taxon>
        <taxon>Alcanivorax</taxon>
    </lineage>
</organism>
<dbReference type="InterPro" id="IPR011335">
    <property type="entry name" value="Restrct_endonuc-II-like"/>
</dbReference>
<dbReference type="InterPro" id="IPR017482">
    <property type="entry name" value="Lambda-type_endonuclease"/>
</dbReference>
<comment type="caution">
    <text evidence="2">The sequence shown here is derived from an EMBL/GenBank/DDBJ whole genome shotgun (WGS) entry which is preliminary data.</text>
</comment>
<sequence length="335" mass="37370">MSTPRAIKPSSRPALRLVSTKGMNREQWLKVRKQGIGASDAAAAVGLNPYQSPLELWMIKTGRDGLLPAPDPDDIHTPLYWGNLLEPKVAEAYAKATGNKVRRVNAVLQHPDADKSWMLANLDYSVVGNPEVQILECKTTGLNGARLWADGVPEYIQCQVQHQLAVTGKQAADVAVLICGQELQVHRIERDEAVIKQLIELERAFWHLVETDTPPEADGSDSADQALRALYPRDDGETLDLIEDTALNGDFSEMLDIRERLARLAEREARLKQRIQQRMGDAARAYFLDGQVSWKRSKDSTVLDTDALLKTQPALLQQFPKHRAGSRRFLVKPNA</sequence>
<reference evidence="2 3" key="1">
    <citation type="submission" date="2012-09" db="EMBL/GenBank/DDBJ databases">
        <title>Genome Sequence of alkane-degrading Bacterium Alcanivorax jadensis T9.</title>
        <authorList>
            <person name="Lai Q."/>
            <person name="Shao Z."/>
        </authorList>
    </citation>
    <scope>NUCLEOTIDE SEQUENCE [LARGE SCALE GENOMIC DNA]</scope>
    <source>
        <strain evidence="2 3">T9</strain>
    </source>
</reference>
<dbReference type="RefSeq" id="WP_035246358.1">
    <property type="nucleotide sequence ID" value="NZ_ARXU01000004.1"/>
</dbReference>
<keyword evidence="3" id="KW-1185">Reference proteome</keyword>
<dbReference type="SUPFAM" id="SSF52980">
    <property type="entry name" value="Restriction endonuclease-like"/>
    <property type="match status" value="1"/>
</dbReference>
<dbReference type="Gene3D" id="3.90.320.10">
    <property type="match status" value="1"/>
</dbReference>
<dbReference type="PANTHER" id="PTHR46609">
    <property type="entry name" value="EXONUCLEASE, PHAGE-TYPE/RECB, C-TERMINAL DOMAIN-CONTAINING PROTEIN"/>
    <property type="match status" value="1"/>
</dbReference>
<evidence type="ECO:0000259" key="1">
    <source>
        <dbReference type="Pfam" id="PF09588"/>
    </source>
</evidence>
<dbReference type="NCBIfam" id="TIGR03033">
    <property type="entry name" value="phage_rel_nuc"/>
    <property type="match status" value="1"/>
</dbReference>
<proteinExistence type="predicted"/>
<name>A0ABR4WEK4_9GAMM</name>
<protein>
    <recommendedName>
        <fullName evidence="1">YqaJ viral recombinase domain-containing protein</fullName>
    </recommendedName>
</protein>
<gene>
    <name evidence="2" type="ORF">T9A_01358</name>
</gene>
<dbReference type="InterPro" id="IPR019080">
    <property type="entry name" value="YqaJ_viral_recombinase"/>
</dbReference>
<dbReference type="Pfam" id="PF09588">
    <property type="entry name" value="YqaJ"/>
    <property type="match status" value="1"/>
</dbReference>
<evidence type="ECO:0000313" key="3">
    <source>
        <dbReference type="Proteomes" id="UP000029443"/>
    </source>
</evidence>
<dbReference type="PANTHER" id="PTHR46609:SF6">
    <property type="entry name" value="EXONUCLEASE, PHAGE-TYPE_RECB, C-TERMINAL DOMAIN-CONTAINING PROTEIN-RELATED"/>
    <property type="match status" value="1"/>
</dbReference>
<dbReference type="InterPro" id="IPR011604">
    <property type="entry name" value="PDDEXK-like_dom_sf"/>
</dbReference>
<accession>A0ABR4WEK4</accession>
<dbReference type="InterPro" id="IPR051703">
    <property type="entry name" value="NF-kappa-B_Signaling_Reg"/>
</dbReference>
<feature type="domain" description="YqaJ viral recombinase" evidence="1">
    <location>
        <begin position="27"/>
        <end position="170"/>
    </location>
</feature>